<name>A0A2Z6QZY2_9GLOM</name>
<protein>
    <submittedName>
        <fullName evidence="1">Uncharacterized protein</fullName>
    </submittedName>
</protein>
<dbReference type="EMBL" id="BLAL01000215">
    <property type="protein sequence ID" value="GES92682.1"/>
    <property type="molecule type" value="Genomic_DNA"/>
</dbReference>
<evidence type="ECO:0000313" key="1">
    <source>
        <dbReference type="EMBL" id="GBB91309.1"/>
    </source>
</evidence>
<dbReference type="Proteomes" id="UP000615446">
    <property type="component" value="Unassembled WGS sequence"/>
</dbReference>
<dbReference type="OrthoDB" id="2449283at2759"/>
<comment type="caution">
    <text evidence="1">The sequence shown here is derived from an EMBL/GenBank/DDBJ whole genome shotgun (WGS) entry which is preliminary data.</text>
</comment>
<dbReference type="AlphaFoldDB" id="A0A2Z6QZY2"/>
<dbReference type="EMBL" id="BEXD01000946">
    <property type="protein sequence ID" value="GBB91309.1"/>
    <property type="molecule type" value="Genomic_DNA"/>
</dbReference>
<organism evidence="1 3">
    <name type="scientific">Rhizophagus clarus</name>
    <dbReference type="NCBI Taxonomy" id="94130"/>
    <lineage>
        <taxon>Eukaryota</taxon>
        <taxon>Fungi</taxon>
        <taxon>Fungi incertae sedis</taxon>
        <taxon>Mucoromycota</taxon>
        <taxon>Glomeromycotina</taxon>
        <taxon>Glomeromycetes</taxon>
        <taxon>Glomerales</taxon>
        <taxon>Glomeraceae</taxon>
        <taxon>Rhizophagus</taxon>
    </lineage>
</organism>
<evidence type="ECO:0000313" key="2">
    <source>
        <dbReference type="EMBL" id="GES92682.1"/>
    </source>
</evidence>
<proteinExistence type="predicted"/>
<dbReference type="Proteomes" id="UP000247702">
    <property type="component" value="Unassembled WGS sequence"/>
</dbReference>
<reference evidence="1 3" key="1">
    <citation type="submission" date="2017-11" db="EMBL/GenBank/DDBJ databases">
        <title>The genome of Rhizophagus clarus HR1 reveals common genetic basis of auxotrophy among arbuscular mycorrhizal fungi.</title>
        <authorList>
            <person name="Kobayashi Y."/>
        </authorList>
    </citation>
    <scope>NUCLEOTIDE SEQUENCE [LARGE SCALE GENOMIC DNA]</scope>
    <source>
        <strain evidence="1 3">HR1</strain>
    </source>
</reference>
<accession>A0A2Z6QZY2</accession>
<keyword evidence="3" id="KW-1185">Reference proteome</keyword>
<sequence>MSRNKVDNLFTFYLNNYGQKKIDEFFSFFRDITHENKDFDYDDEIFVPPSPSKEQETYHHNYIEDSEYFDKLIDRVDLIYIGRENDLASPRPKSEIPAVYGWDSL</sequence>
<gene>
    <name evidence="2" type="ORF">RCL2_001944600</name>
    <name evidence="1" type="ORF">RclHR1_01850019</name>
</gene>
<evidence type="ECO:0000313" key="3">
    <source>
        <dbReference type="Proteomes" id="UP000247702"/>
    </source>
</evidence>
<reference evidence="2" key="2">
    <citation type="submission" date="2019-10" db="EMBL/GenBank/DDBJ databases">
        <title>Conservation and host-specific expression of non-tandemly repeated heterogenous ribosome RNA gene in arbuscular mycorrhizal fungi.</title>
        <authorList>
            <person name="Maeda T."/>
            <person name="Kobayashi Y."/>
            <person name="Nakagawa T."/>
            <person name="Ezawa T."/>
            <person name="Yamaguchi K."/>
            <person name="Bino T."/>
            <person name="Nishimoto Y."/>
            <person name="Shigenobu S."/>
            <person name="Kawaguchi M."/>
        </authorList>
    </citation>
    <scope>NUCLEOTIDE SEQUENCE</scope>
    <source>
        <strain evidence="2">HR1</strain>
    </source>
</reference>